<evidence type="ECO:0000313" key="2">
    <source>
        <dbReference type="Proteomes" id="UP000179786"/>
    </source>
</evidence>
<organism evidence="1 2">
    <name type="scientific">Pseudoalteromonas amylolytica</name>
    <dbReference type="NCBI Taxonomy" id="1859457"/>
    <lineage>
        <taxon>Bacteria</taxon>
        <taxon>Pseudomonadati</taxon>
        <taxon>Pseudomonadota</taxon>
        <taxon>Gammaproteobacteria</taxon>
        <taxon>Alteromonadales</taxon>
        <taxon>Pseudoalteromonadaceae</taxon>
        <taxon>Pseudoalteromonas</taxon>
    </lineage>
</organism>
<reference evidence="1 2" key="1">
    <citation type="submission" date="2016-09" db="EMBL/GenBank/DDBJ databases">
        <title>Pseudoalteromonas amylolytica sp. nov., isolated from the surface seawater.</title>
        <authorList>
            <person name="Wu Y.-H."/>
            <person name="Cheng H."/>
            <person name="Jin X.-B."/>
            <person name="Wang C.-S."/>
            <person name="Xu X.-W."/>
        </authorList>
    </citation>
    <scope>NUCLEOTIDE SEQUENCE [LARGE SCALE GENOMIC DNA]</scope>
    <source>
        <strain evidence="1 2">JW1</strain>
    </source>
</reference>
<dbReference type="STRING" id="1859457.BET10_15610"/>
<gene>
    <name evidence="1" type="ORF">BET10_15610</name>
</gene>
<proteinExistence type="predicted"/>
<keyword evidence="2" id="KW-1185">Reference proteome</keyword>
<name>A0A1S1MMC6_9GAMM</name>
<sequence length="166" mass="18878">MISKPLGVFIGCCVVPLALAYAAVKLEWLPEHTTNHGQFLQSELRVPSWHVQNNELWTIAINAPDACLEACEKQLNALQNLYTALGKHQKHVGLAVLNRSQEVAAIDQYQSYQLAETLPAAHLYLIDHRGLMVLQYQYFQDDEKNRLEHKGLLKDLKKLLKYARSS</sequence>
<dbReference type="RefSeq" id="WP_070986182.1">
    <property type="nucleotide sequence ID" value="NZ_MKJU01000028.1"/>
</dbReference>
<keyword evidence="1" id="KW-0812">Transmembrane</keyword>
<dbReference type="Proteomes" id="UP000179786">
    <property type="component" value="Unassembled WGS sequence"/>
</dbReference>
<evidence type="ECO:0000313" key="1">
    <source>
        <dbReference type="EMBL" id="OHU89553.1"/>
    </source>
</evidence>
<dbReference type="OrthoDB" id="6313062at2"/>
<keyword evidence="1" id="KW-0472">Membrane</keyword>
<protein>
    <submittedName>
        <fullName evidence="1">Transmembrane cytochrome oxidase associated protein</fullName>
    </submittedName>
</protein>
<accession>A0A1S1MMC6</accession>
<dbReference type="AlphaFoldDB" id="A0A1S1MMC6"/>
<comment type="caution">
    <text evidence="1">The sequence shown here is derived from an EMBL/GenBank/DDBJ whole genome shotgun (WGS) entry which is preliminary data.</text>
</comment>
<dbReference type="EMBL" id="MKJU01000028">
    <property type="protein sequence ID" value="OHU89553.1"/>
    <property type="molecule type" value="Genomic_DNA"/>
</dbReference>